<dbReference type="KEGG" id="bvy:NCTC9239_02587"/>
<gene>
    <name evidence="5" type="ORF">NCTC9239_02587</name>
</gene>
<evidence type="ECO:0000256" key="2">
    <source>
        <dbReference type="ARBA" id="ARBA00023172"/>
    </source>
</evidence>
<dbReference type="AlphaFoldDB" id="A0A4P1KCY9"/>
<dbReference type="InterPro" id="IPR050639">
    <property type="entry name" value="SSR_resolvase"/>
</dbReference>
<dbReference type="PROSITE" id="PS51736">
    <property type="entry name" value="RECOMBINASES_3"/>
    <property type="match status" value="1"/>
</dbReference>
<dbReference type="InterPro" id="IPR038109">
    <property type="entry name" value="DNA_bind_recomb_sf"/>
</dbReference>
<dbReference type="GO" id="GO:0003677">
    <property type="term" value="F:DNA binding"/>
    <property type="evidence" value="ECO:0007669"/>
    <property type="project" value="UniProtKB-KW"/>
</dbReference>
<accession>A0A4P1KCY9</accession>
<dbReference type="EMBL" id="LR588407">
    <property type="protein sequence ID" value="VTO17904.1"/>
    <property type="molecule type" value="Genomic_DNA"/>
</dbReference>
<sequence length="417" mass="46249">MTQSFNTTTSMGRLTLNVLLSFAQFEREVTGERIRDKIAMSKKKGMWMGGVPPLGYDIPTDPTTRALVIHQADAERVRSIFQLYLKLGTVSALEQHIAAEGWRTRERVSRRGVPSGGAPYSRGMLFHLLKNRVYVGEIVHGPTCAPGLHQPIIDQAVFDRVQKQLAKNTVTRAERPRRSADLKLKGKLFDADGHPMSPSFGYGRGGKVYRYYVSAPLQAGHKHKLDRDKAIRRVTAESIHEIVSGAVGPRLSRKGDGIDAAVGAVRRIEILPDEVRLNLIADCLTPAGRKGLTTQGDELVVTVPMRCQLRGGRVEHILSPGAKRQRVRRDPTLIRGLQKAHQLAKAMGWRAGDGDLAELTIRQPDTAYDRKLVRLAFLAPDIQRAILAGEQSPSLSLARLLHEPIPTDWADQRRAYA</sequence>
<evidence type="ECO:0000256" key="1">
    <source>
        <dbReference type="ARBA" id="ARBA00023125"/>
    </source>
</evidence>
<dbReference type="InterPro" id="IPR006119">
    <property type="entry name" value="Resolv_N"/>
</dbReference>
<name>A0A4P1KCY9_9CAUL</name>
<keyword evidence="6" id="KW-1185">Reference proteome</keyword>
<dbReference type="Proteomes" id="UP000309952">
    <property type="component" value="Chromosome"/>
</dbReference>
<keyword evidence="1" id="KW-0238">DNA-binding</keyword>
<dbReference type="PROSITE" id="PS51737">
    <property type="entry name" value="RECOMBINASE_DNA_BIND"/>
    <property type="match status" value="1"/>
</dbReference>
<protein>
    <submittedName>
        <fullName evidence="5">Recombinase</fullName>
    </submittedName>
</protein>
<dbReference type="Pfam" id="PF07508">
    <property type="entry name" value="Recombinase"/>
    <property type="match status" value="1"/>
</dbReference>
<evidence type="ECO:0000259" key="3">
    <source>
        <dbReference type="PROSITE" id="PS51736"/>
    </source>
</evidence>
<evidence type="ECO:0000259" key="4">
    <source>
        <dbReference type="PROSITE" id="PS51737"/>
    </source>
</evidence>
<dbReference type="GO" id="GO:0000150">
    <property type="term" value="F:DNA strand exchange activity"/>
    <property type="evidence" value="ECO:0007669"/>
    <property type="project" value="InterPro"/>
</dbReference>
<dbReference type="Pfam" id="PF00239">
    <property type="entry name" value="Resolvase"/>
    <property type="match status" value="1"/>
</dbReference>
<feature type="domain" description="Resolvase/invertase-type recombinase catalytic" evidence="3">
    <location>
        <begin position="1"/>
        <end position="45"/>
    </location>
</feature>
<reference evidence="5 6" key="1">
    <citation type="submission" date="2019-04" db="EMBL/GenBank/DDBJ databases">
        <authorList>
            <consortium name="Pathogen Informatics"/>
        </authorList>
    </citation>
    <scope>NUCLEOTIDE SEQUENCE [LARGE SCALE GENOMIC DNA]</scope>
    <source>
        <strain evidence="5 6">NCTC9239</strain>
    </source>
</reference>
<proteinExistence type="predicted"/>
<organism evidence="5 6">
    <name type="scientific">Brevundimonas vancanneytii</name>
    <dbReference type="NCBI Taxonomy" id="1325724"/>
    <lineage>
        <taxon>Bacteria</taxon>
        <taxon>Pseudomonadati</taxon>
        <taxon>Pseudomonadota</taxon>
        <taxon>Alphaproteobacteria</taxon>
        <taxon>Caulobacterales</taxon>
        <taxon>Caulobacteraceae</taxon>
        <taxon>Brevundimonas</taxon>
    </lineage>
</organism>
<dbReference type="PANTHER" id="PTHR30461">
    <property type="entry name" value="DNA-INVERTASE FROM LAMBDOID PROPHAGE"/>
    <property type="match status" value="1"/>
</dbReference>
<feature type="domain" description="Recombinase" evidence="4">
    <location>
        <begin position="53"/>
        <end position="171"/>
    </location>
</feature>
<keyword evidence="2" id="KW-0233">DNA recombination</keyword>
<dbReference type="SUPFAM" id="SSF53041">
    <property type="entry name" value="Resolvase-like"/>
    <property type="match status" value="1"/>
</dbReference>
<evidence type="ECO:0000313" key="6">
    <source>
        <dbReference type="Proteomes" id="UP000309952"/>
    </source>
</evidence>
<dbReference type="InterPro" id="IPR011109">
    <property type="entry name" value="DNA_bind_recombinase_dom"/>
</dbReference>
<evidence type="ECO:0000313" key="5">
    <source>
        <dbReference type="EMBL" id="VTO17904.1"/>
    </source>
</evidence>
<dbReference type="InterPro" id="IPR036162">
    <property type="entry name" value="Resolvase-like_N_sf"/>
</dbReference>
<dbReference type="PANTHER" id="PTHR30461:SF2">
    <property type="entry name" value="SERINE RECOMBINASE PINE-RELATED"/>
    <property type="match status" value="1"/>
</dbReference>
<dbReference type="Gene3D" id="3.90.1750.20">
    <property type="entry name" value="Putative Large Serine Recombinase, Chain B, Domain 2"/>
    <property type="match status" value="1"/>
</dbReference>